<dbReference type="Proteomes" id="UP000186323">
    <property type="component" value="Chromosome I"/>
</dbReference>
<evidence type="ECO:0000313" key="2">
    <source>
        <dbReference type="Proteomes" id="UP000186323"/>
    </source>
</evidence>
<reference evidence="2" key="1">
    <citation type="submission" date="2016-10" db="EMBL/GenBank/DDBJ databases">
        <authorList>
            <person name="Wegmann U."/>
        </authorList>
    </citation>
    <scope>NUCLEOTIDE SEQUENCE [LARGE SCALE GENOMIC DNA]</scope>
</reference>
<accession>A0A1K1LF51</accession>
<dbReference type="EMBL" id="LT630450">
    <property type="protein sequence ID" value="SFV73345.1"/>
    <property type="molecule type" value="Genomic_DNA"/>
</dbReference>
<keyword evidence="2" id="KW-1185">Reference proteome</keyword>
<evidence type="ECO:0000313" key="1">
    <source>
        <dbReference type="EMBL" id="SFV73345.1"/>
    </source>
</evidence>
<proteinExistence type="predicted"/>
<sequence>MTPCRTGWLCSGQASRMRGRHGQYRSGQGTCHPLDGGIYCEKNNKTGGTASFSVQRACSVLVATATCGKTPWTQRSLSGERPGVV</sequence>
<organism evidence="1 2">
    <name type="scientific">Desulfovibrio piger</name>
    <dbReference type="NCBI Taxonomy" id="901"/>
    <lineage>
        <taxon>Bacteria</taxon>
        <taxon>Pseudomonadati</taxon>
        <taxon>Thermodesulfobacteriota</taxon>
        <taxon>Desulfovibrionia</taxon>
        <taxon>Desulfovibrionales</taxon>
        <taxon>Desulfovibrionaceae</taxon>
        <taxon>Desulfovibrio</taxon>
    </lineage>
</organism>
<protein>
    <submittedName>
        <fullName evidence="1">Uncharacterized protein</fullName>
    </submittedName>
</protein>
<dbReference type="KEGG" id="dpg:DESPIGER_1500"/>
<name>A0A1K1LF51_9BACT</name>
<gene>
    <name evidence="1" type="ORF">DESPIGER_1500</name>
</gene>
<dbReference type="AlphaFoldDB" id="A0A1K1LF51"/>